<feature type="domain" description="CBS" evidence="3">
    <location>
        <begin position="76"/>
        <end position="132"/>
    </location>
</feature>
<evidence type="ECO:0000256" key="2">
    <source>
        <dbReference type="PROSITE-ProRule" id="PRU00703"/>
    </source>
</evidence>
<keyword evidence="5" id="KW-1185">Reference proteome</keyword>
<dbReference type="InterPro" id="IPR000644">
    <property type="entry name" value="CBS_dom"/>
</dbReference>
<dbReference type="PANTHER" id="PTHR43080:SF2">
    <property type="entry name" value="CBS DOMAIN-CONTAINING PROTEIN"/>
    <property type="match status" value="1"/>
</dbReference>
<dbReference type="CDD" id="cd04623">
    <property type="entry name" value="CBS_pair_bac_euk"/>
    <property type="match status" value="1"/>
</dbReference>
<dbReference type="PROSITE" id="PS51371">
    <property type="entry name" value="CBS"/>
    <property type="match status" value="2"/>
</dbReference>
<protein>
    <submittedName>
        <fullName evidence="4">CBS domain protein</fullName>
    </submittedName>
</protein>
<accession>A0A2A9CMX3</accession>
<evidence type="ECO:0000313" key="4">
    <source>
        <dbReference type="EMBL" id="PFG15678.1"/>
    </source>
</evidence>
<feature type="domain" description="CBS" evidence="3">
    <location>
        <begin position="8"/>
        <end position="67"/>
    </location>
</feature>
<sequence length="142" mass="15377">MNIGDVVRTKGTAVVTIAGQATVAELVELLAHHNIGAVVVSADGHSIDGIVTERDVVRHLARQGADVLAQPVSAIMTSQVVTTDPEQKLEDAAHTMTYSRIRHLPVIENGTLSAIISIGDVVKYRIDQLTDERNHLLEYLHN</sequence>
<dbReference type="Gene3D" id="3.10.580.10">
    <property type="entry name" value="CBS-domain"/>
    <property type="match status" value="1"/>
</dbReference>
<dbReference type="SUPFAM" id="SSF54631">
    <property type="entry name" value="CBS-domain pair"/>
    <property type="match status" value="1"/>
</dbReference>
<dbReference type="RefSeq" id="WP_098459288.1">
    <property type="nucleotide sequence ID" value="NZ_PDJC01000001.1"/>
</dbReference>
<gene>
    <name evidence="4" type="ORF">ATK74_0198</name>
</gene>
<name>A0A2A9CMX3_9ACTN</name>
<dbReference type="OrthoDB" id="9807125at2"/>
<dbReference type="AlphaFoldDB" id="A0A2A9CMX3"/>
<keyword evidence="1 2" id="KW-0129">CBS domain</keyword>
<organism evidence="4 5">
    <name type="scientific">Propionicimonas paludicola</name>
    <dbReference type="NCBI Taxonomy" id="185243"/>
    <lineage>
        <taxon>Bacteria</taxon>
        <taxon>Bacillati</taxon>
        <taxon>Actinomycetota</taxon>
        <taxon>Actinomycetes</taxon>
        <taxon>Propionibacteriales</taxon>
        <taxon>Nocardioidaceae</taxon>
        <taxon>Propionicimonas</taxon>
    </lineage>
</organism>
<dbReference type="InterPro" id="IPR051257">
    <property type="entry name" value="Diverse_CBS-Domain"/>
</dbReference>
<evidence type="ECO:0000313" key="5">
    <source>
        <dbReference type="Proteomes" id="UP000226079"/>
    </source>
</evidence>
<dbReference type="InterPro" id="IPR046342">
    <property type="entry name" value="CBS_dom_sf"/>
</dbReference>
<dbReference type="SMART" id="SM00116">
    <property type="entry name" value="CBS"/>
    <property type="match status" value="2"/>
</dbReference>
<evidence type="ECO:0000259" key="3">
    <source>
        <dbReference type="PROSITE" id="PS51371"/>
    </source>
</evidence>
<dbReference type="InterPro" id="IPR044725">
    <property type="entry name" value="CBSX3_CBS_dom"/>
</dbReference>
<dbReference type="PANTHER" id="PTHR43080">
    <property type="entry name" value="CBS DOMAIN-CONTAINING PROTEIN CBSX3, MITOCHONDRIAL"/>
    <property type="match status" value="1"/>
</dbReference>
<evidence type="ECO:0000256" key="1">
    <source>
        <dbReference type="ARBA" id="ARBA00023122"/>
    </source>
</evidence>
<comment type="caution">
    <text evidence="4">The sequence shown here is derived from an EMBL/GenBank/DDBJ whole genome shotgun (WGS) entry which is preliminary data.</text>
</comment>
<dbReference type="Proteomes" id="UP000226079">
    <property type="component" value="Unassembled WGS sequence"/>
</dbReference>
<proteinExistence type="predicted"/>
<reference evidence="4 5" key="1">
    <citation type="submission" date="2017-10" db="EMBL/GenBank/DDBJ databases">
        <title>Sequencing the genomes of 1000 actinobacteria strains.</title>
        <authorList>
            <person name="Klenk H.-P."/>
        </authorList>
    </citation>
    <scope>NUCLEOTIDE SEQUENCE [LARGE SCALE GENOMIC DNA]</scope>
    <source>
        <strain evidence="4 5">DSM 15597</strain>
    </source>
</reference>
<dbReference type="Pfam" id="PF00571">
    <property type="entry name" value="CBS"/>
    <property type="match status" value="2"/>
</dbReference>
<dbReference type="EMBL" id="PDJC01000001">
    <property type="protein sequence ID" value="PFG15678.1"/>
    <property type="molecule type" value="Genomic_DNA"/>
</dbReference>